<sequence length="80" mass="8121">MVSAQDSKLAPAPAPTMDARAAFSLPICAAFLGKAATMVSAQDSKLAPAPAPTMDARAAFSLPICAAFLGHLLCSPFLLC</sequence>
<keyword evidence="1" id="KW-0812">Transmembrane</keyword>
<accession>A0AAW0L8F0</accession>
<name>A0AAW0L8F0_QUESU</name>
<proteinExistence type="predicted"/>
<evidence type="ECO:0000313" key="2">
    <source>
        <dbReference type="EMBL" id="KAK7847575.1"/>
    </source>
</evidence>
<keyword evidence="1" id="KW-1133">Transmembrane helix</keyword>
<evidence type="ECO:0000313" key="3">
    <source>
        <dbReference type="Proteomes" id="UP000237347"/>
    </source>
</evidence>
<dbReference type="PANTHER" id="PTHR33659">
    <property type="entry name" value="PROTEIN, PUTATIVE-RELATED-RELATED"/>
    <property type="match status" value="1"/>
</dbReference>
<comment type="caution">
    <text evidence="2">The sequence shown here is derived from an EMBL/GenBank/DDBJ whole genome shotgun (WGS) entry which is preliminary data.</text>
</comment>
<evidence type="ECO:0000256" key="1">
    <source>
        <dbReference type="SAM" id="Phobius"/>
    </source>
</evidence>
<dbReference type="PANTHER" id="PTHR33659:SF11">
    <property type="entry name" value="TRANSMEMBRANE PROTEIN"/>
    <property type="match status" value="1"/>
</dbReference>
<protein>
    <submittedName>
        <fullName evidence="2">Uncharacterized protein</fullName>
    </submittedName>
</protein>
<gene>
    <name evidence="2" type="ORF">CFP56_006480</name>
</gene>
<dbReference type="Proteomes" id="UP000237347">
    <property type="component" value="Unassembled WGS sequence"/>
</dbReference>
<keyword evidence="3" id="KW-1185">Reference proteome</keyword>
<dbReference type="EMBL" id="PKMF04000139">
    <property type="protein sequence ID" value="KAK7847575.1"/>
    <property type="molecule type" value="Genomic_DNA"/>
</dbReference>
<keyword evidence="1" id="KW-0472">Membrane</keyword>
<dbReference type="AlphaFoldDB" id="A0AAW0L8F0"/>
<feature type="transmembrane region" description="Helical" evidence="1">
    <location>
        <begin position="57"/>
        <end position="79"/>
    </location>
</feature>
<organism evidence="2 3">
    <name type="scientific">Quercus suber</name>
    <name type="common">Cork oak</name>
    <dbReference type="NCBI Taxonomy" id="58331"/>
    <lineage>
        <taxon>Eukaryota</taxon>
        <taxon>Viridiplantae</taxon>
        <taxon>Streptophyta</taxon>
        <taxon>Embryophyta</taxon>
        <taxon>Tracheophyta</taxon>
        <taxon>Spermatophyta</taxon>
        <taxon>Magnoliopsida</taxon>
        <taxon>eudicotyledons</taxon>
        <taxon>Gunneridae</taxon>
        <taxon>Pentapetalae</taxon>
        <taxon>rosids</taxon>
        <taxon>fabids</taxon>
        <taxon>Fagales</taxon>
        <taxon>Fagaceae</taxon>
        <taxon>Quercus</taxon>
    </lineage>
</organism>
<reference evidence="2 3" key="1">
    <citation type="journal article" date="2018" name="Sci. Data">
        <title>The draft genome sequence of cork oak.</title>
        <authorList>
            <person name="Ramos A.M."/>
            <person name="Usie A."/>
            <person name="Barbosa P."/>
            <person name="Barros P.M."/>
            <person name="Capote T."/>
            <person name="Chaves I."/>
            <person name="Simoes F."/>
            <person name="Abreu I."/>
            <person name="Carrasquinho I."/>
            <person name="Faro C."/>
            <person name="Guimaraes J.B."/>
            <person name="Mendonca D."/>
            <person name="Nobrega F."/>
            <person name="Rodrigues L."/>
            <person name="Saibo N.J.M."/>
            <person name="Varela M.C."/>
            <person name="Egas C."/>
            <person name="Matos J."/>
            <person name="Miguel C.M."/>
            <person name="Oliveira M.M."/>
            <person name="Ricardo C.P."/>
            <person name="Goncalves S."/>
        </authorList>
    </citation>
    <scope>NUCLEOTIDE SEQUENCE [LARGE SCALE GENOMIC DNA]</scope>
    <source>
        <strain evidence="3">cv. HL8</strain>
    </source>
</reference>